<dbReference type="GO" id="GO:0003723">
    <property type="term" value="F:RNA binding"/>
    <property type="evidence" value="ECO:0007669"/>
    <property type="project" value="TreeGrafter"/>
</dbReference>
<name>D7KI60_ARALL</name>
<proteinExistence type="predicted"/>
<dbReference type="InterPro" id="IPR003959">
    <property type="entry name" value="ATPase_AAA_core"/>
</dbReference>
<dbReference type="Proteomes" id="UP000008694">
    <property type="component" value="Unassembled WGS sequence"/>
</dbReference>
<evidence type="ECO:0000259" key="3">
    <source>
        <dbReference type="Pfam" id="PF00004"/>
    </source>
</evidence>
<dbReference type="PANTHER" id="PTHR23077:SF171">
    <property type="entry name" value="NUCLEAR VALOSIN-CONTAINING PROTEIN-LIKE"/>
    <property type="match status" value="1"/>
</dbReference>
<dbReference type="Gene3D" id="3.40.50.300">
    <property type="entry name" value="P-loop containing nucleotide triphosphate hydrolases"/>
    <property type="match status" value="1"/>
</dbReference>
<dbReference type="GO" id="GO:0042254">
    <property type="term" value="P:ribosome biogenesis"/>
    <property type="evidence" value="ECO:0007669"/>
    <property type="project" value="TreeGrafter"/>
</dbReference>
<dbReference type="STRING" id="81972.D7KI60"/>
<evidence type="ECO:0000256" key="2">
    <source>
        <dbReference type="ARBA" id="ARBA00022840"/>
    </source>
</evidence>
<dbReference type="PANTHER" id="PTHR23077">
    <property type="entry name" value="AAA-FAMILY ATPASE"/>
    <property type="match status" value="1"/>
</dbReference>
<dbReference type="GO" id="GO:0005524">
    <property type="term" value="F:ATP binding"/>
    <property type="evidence" value="ECO:0007669"/>
    <property type="project" value="UniProtKB-KW"/>
</dbReference>
<dbReference type="eggNOG" id="KOG0733">
    <property type="taxonomic scope" value="Eukaryota"/>
</dbReference>
<accession>D7KI60</accession>
<dbReference type="InterPro" id="IPR027417">
    <property type="entry name" value="P-loop_NTPase"/>
</dbReference>
<dbReference type="InterPro" id="IPR050168">
    <property type="entry name" value="AAA_ATPase_domain"/>
</dbReference>
<keyword evidence="1" id="KW-0547">Nucleotide-binding</keyword>
<keyword evidence="5" id="KW-1185">Reference proteome</keyword>
<dbReference type="EMBL" id="GL348713">
    <property type="protein sequence ID" value="EFH69328.1"/>
    <property type="molecule type" value="Genomic_DNA"/>
</dbReference>
<dbReference type="SUPFAM" id="SSF52540">
    <property type="entry name" value="P-loop containing nucleoside triphosphate hydrolases"/>
    <property type="match status" value="1"/>
</dbReference>
<reference evidence="5" key="1">
    <citation type="journal article" date="2011" name="Nat. Genet.">
        <title>The Arabidopsis lyrata genome sequence and the basis of rapid genome size change.</title>
        <authorList>
            <person name="Hu T.T."/>
            <person name="Pattyn P."/>
            <person name="Bakker E.G."/>
            <person name="Cao J."/>
            <person name="Cheng J.-F."/>
            <person name="Clark R.M."/>
            <person name="Fahlgren N."/>
            <person name="Fawcett J.A."/>
            <person name="Grimwood J."/>
            <person name="Gundlach H."/>
            <person name="Haberer G."/>
            <person name="Hollister J.D."/>
            <person name="Ossowski S."/>
            <person name="Ottilar R.P."/>
            <person name="Salamov A.A."/>
            <person name="Schneeberger K."/>
            <person name="Spannagl M."/>
            <person name="Wang X."/>
            <person name="Yang L."/>
            <person name="Nasrallah M.E."/>
            <person name="Bergelson J."/>
            <person name="Carrington J.C."/>
            <person name="Gaut B.S."/>
            <person name="Schmutz J."/>
            <person name="Mayer K.F.X."/>
            <person name="Van de Peer Y."/>
            <person name="Grigoriev I.V."/>
            <person name="Nordborg M."/>
            <person name="Weigel D."/>
            <person name="Guo Y.-L."/>
        </authorList>
    </citation>
    <scope>NUCLEOTIDE SEQUENCE [LARGE SCALE GENOMIC DNA]</scope>
    <source>
        <strain evidence="5">cv. MN47</strain>
    </source>
</reference>
<organism evidence="5">
    <name type="scientific">Arabidopsis lyrata subsp. lyrata</name>
    <name type="common">Lyre-leaved rock-cress</name>
    <dbReference type="NCBI Taxonomy" id="81972"/>
    <lineage>
        <taxon>Eukaryota</taxon>
        <taxon>Viridiplantae</taxon>
        <taxon>Streptophyta</taxon>
        <taxon>Embryophyta</taxon>
        <taxon>Tracheophyta</taxon>
        <taxon>Spermatophyta</taxon>
        <taxon>Magnoliopsida</taxon>
        <taxon>eudicotyledons</taxon>
        <taxon>Gunneridae</taxon>
        <taxon>Pentapetalae</taxon>
        <taxon>rosids</taxon>
        <taxon>malvids</taxon>
        <taxon>Brassicales</taxon>
        <taxon>Brassicaceae</taxon>
        <taxon>Camelineae</taxon>
        <taxon>Arabidopsis</taxon>
    </lineage>
</organism>
<dbReference type="GO" id="GO:1990275">
    <property type="term" value="F:preribosome binding"/>
    <property type="evidence" value="ECO:0007669"/>
    <property type="project" value="TreeGrafter"/>
</dbReference>
<keyword evidence="2" id="KW-0067">ATP-binding</keyword>
<sequence>MTKKDQRSKRGSEGAWVVERTLIQLLNEMMSGGKKRNGVFVIGATNRPDTMYPAITRPGRFGKHLYVPLPNSVQRGLIL</sequence>
<dbReference type="GO" id="GO:0016887">
    <property type="term" value="F:ATP hydrolysis activity"/>
    <property type="evidence" value="ECO:0007669"/>
    <property type="project" value="InterPro"/>
</dbReference>
<evidence type="ECO:0000256" key="1">
    <source>
        <dbReference type="ARBA" id="ARBA00022741"/>
    </source>
</evidence>
<evidence type="ECO:0000313" key="5">
    <source>
        <dbReference type="Proteomes" id="UP000008694"/>
    </source>
</evidence>
<gene>
    <name evidence="4" type="ORF">ARALYDRAFT_889418</name>
</gene>
<feature type="domain" description="ATPase AAA-type core" evidence="3">
    <location>
        <begin position="12"/>
        <end position="69"/>
    </location>
</feature>
<dbReference type="AlphaFoldDB" id="D7KI60"/>
<protein>
    <recommendedName>
        <fullName evidence="3">ATPase AAA-type core domain-containing protein</fullName>
    </recommendedName>
</protein>
<evidence type="ECO:0000313" key="4">
    <source>
        <dbReference type="EMBL" id="EFH69328.1"/>
    </source>
</evidence>
<dbReference type="GO" id="GO:0005634">
    <property type="term" value="C:nucleus"/>
    <property type="evidence" value="ECO:0007669"/>
    <property type="project" value="TreeGrafter"/>
</dbReference>
<dbReference type="Gramene" id="scaffold_102212.1">
    <property type="protein sequence ID" value="scaffold_102212.1"/>
    <property type="gene ID" value="scaffold_102212.1"/>
</dbReference>
<dbReference type="Pfam" id="PF00004">
    <property type="entry name" value="AAA"/>
    <property type="match status" value="1"/>
</dbReference>
<dbReference type="HOGENOM" id="CLU_2609295_0_0_1"/>